<gene>
    <name evidence="2" type="ORF">NPIL_242121</name>
</gene>
<sequence>MGIWNIVIFLLLSVTVLNEYIETCTNPNIQSLLNITTICYLIFKIAEIKLKTDEAIIGNIKKESKNQTIVPGKKLYFTTSTQTEQYNTINEGEQTKYHQTESSTQMENLKETNNMETKCKQENSPIQTIFNETKLCFTTYTQTEQNMTANTRIQTKYYLTETCTQTENLKETNSMETKYNTENSPSPAAIEIKTITRESKIGENNYQQNIEKFTESLTTSNCTKIPFLTISSHKEEDNYFSLSSLTVKSSSSNSDAPVQKSKKSVWKKLKKIVKKIKTSKSQKYDKML</sequence>
<keyword evidence="1" id="KW-0732">Signal</keyword>
<reference evidence="2" key="1">
    <citation type="submission" date="2020-08" db="EMBL/GenBank/DDBJ databases">
        <title>Multicomponent nature underlies the extraordinary mechanical properties of spider dragline silk.</title>
        <authorList>
            <person name="Kono N."/>
            <person name="Nakamura H."/>
            <person name="Mori M."/>
            <person name="Yoshida Y."/>
            <person name="Ohtoshi R."/>
            <person name="Malay A.D."/>
            <person name="Moran D.A.P."/>
            <person name="Tomita M."/>
            <person name="Numata K."/>
            <person name="Arakawa K."/>
        </authorList>
    </citation>
    <scope>NUCLEOTIDE SEQUENCE</scope>
</reference>
<feature type="signal peptide" evidence="1">
    <location>
        <begin position="1"/>
        <end position="18"/>
    </location>
</feature>
<evidence type="ECO:0000313" key="2">
    <source>
        <dbReference type="EMBL" id="GFT77286.1"/>
    </source>
</evidence>
<keyword evidence="3" id="KW-1185">Reference proteome</keyword>
<organism evidence="2 3">
    <name type="scientific">Nephila pilipes</name>
    <name type="common">Giant wood spider</name>
    <name type="synonym">Nephila maculata</name>
    <dbReference type="NCBI Taxonomy" id="299642"/>
    <lineage>
        <taxon>Eukaryota</taxon>
        <taxon>Metazoa</taxon>
        <taxon>Ecdysozoa</taxon>
        <taxon>Arthropoda</taxon>
        <taxon>Chelicerata</taxon>
        <taxon>Arachnida</taxon>
        <taxon>Araneae</taxon>
        <taxon>Araneomorphae</taxon>
        <taxon>Entelegynae</taxon>
        <taxon>Araneoidea</taxon>
        <taxon>Nephilidae</taxon>
        <taxon>Nephila</taxon>
    </lineage>
</organism>
<protein>
    <submittedName>
        <fullName evidence="2">Uncharacterized protein</fullName>
    </submittedName>
</protein>
<evidence type="ECO:0000313" key="3">
    <source>
        <dbReference type="Proteomes" id="UP000887013"/>
    </source>
</evidence>
<name>A0A8X6U3P1_NEPPI</name>
<feature type="chain" id="PRO_5036500898" evidence="1">
    <location>
        <begin position="19"/>
        <end position="288"/>
    </location>
</feature>
<proteinExistence type="predicted"/>
<accession>A0A8X6U3P1</accession>
<comment type="caution">
    <text evidence="2">The sequence shown here is derived from an EMBL/GenBank/DDBJ whole genome shotgun (WGS) entry which is preliminary data.</text>
</comment>
<evidence type="ECO:0000256" key="1">
    <source>
        <dbReference type="SAM" id="SignalP"/>
    </source>
</evidence>
<dbReference type="AlphaFoldDB" id="A0A8X6U3P1"/>
<dbReference type="Proteomes" id="UP000887013">
    <property type="component" value="Unassembled WGS sequence"/>
</dbReference>
<dbReference type="EMBL" id="BMAW01117897">
    <property type="protein sequence ID" value="GFT77286.1"/>
    <property type="molecule type" value="Genomic_DNA"/>
</dbReference>